<evidence type="ECO:0000256" key="2">
    <source>
        <dbReference type="ARBA" id="ARBA00023125"/>
    </source>
</evidence>
<evidence type="ECO:0000256" key="1">
    <source>
        <dbReference type="ARBA" id="ARBA00023015"/>
    </source>
</evidence>
<sequence>MSPRIGLDTNTIVHTAAKLADEQGMDQITLASLARTLKVRTPSLYNHIDGLEGLKRLLALYGLAELNNKLIQKINEQDKEETIRSLAKAYVDFARSRPGLYELTLQAPDHNDAEVQQAGKALVAILTDVFRDFDLLEDTALHAVRCFRSMLHGFASLEQKGGFGLPLDLDVTLELLVNSFLSGIPVFQQSS</sequence>
<dbReference type="EMBL" id="JAVDWA010000002">
    <property type="protein sequence ID" value="MDR7072485.1"/>
    <property type="molecule type" value="Genomic_DNA"/>
</dbReference>
<dbReference type="SUPFAM" id="SSF46689">
    <property type="entry name" value="Homeodomain-like"/>
    <property type="match status" value="1"/>
</dbReference>
<evidence type="ECO:0000313" key="6">
    <source>
        <dbReference type="Proteomes" id="UP001258181"/>
    </source>
</evidence>
<dbReference type="InterPro" id="IPR009057">
    <property type="entry name" value="Homeodomain-like_sf"/>
</dbReference>
<accession>A0ABU1TZA1</accession>
<dbReference type="Gene3D" id="1.10.357.10">
    <property type="entry name" value="Tetracycline Repressor, domain 2"/>
    <property type="match status" value="1"/>
</dbReference>
<dbReference type="InterPro" id="IPR036271">
    <property type="entry name" value="Tet_transcr_reg_TetR-rel_C_sf"/>
</dbReference>
<feature type="domain" description="HTH-type transcriptional regulator MT1864/Rv1816-like C-terminal" evidence="4">
    <location>
        <begin position="83"/>
        <end position="179"/>
    </location>
</feature>
<dbReference type="Gene3D" id="1.10.10.60">
    <property type="entry name" value="Homeodomain-like"/>
    <property type="match status" value="1"/>
</dbReference>
<name>A0ABU1TZA1_9BACL</name>
<gene>
    <name evidence="5" type="ORF">J2X07_001462</name>
</gene>
<organism evidence="5 6">
    <name type="scientific">Fictibacillus barbaricus</name>
    <dbReference type="NCBI Taxonomy" id="182136"/>
    <lineage>
        <taxon>Bacteria</taxon>
        <taxon>Bacillati</taxon>
        <taxon>Bacillota</taxon>
        <taxon>Bacilli</taxon>
        <taxon>Bacillales</taxon>
        <taxon>Fictibacillaceae</taxon>
        <taxon>Fictibacillus</taxon>
    </lineage>
</organism>
<keyword evidence="6" id="KW-1185">Reference proteome</keyword>
<evidence type="ECO:0000313" key="5">
    <source>
        <dbReference type="EMBL" id="MDR7072485.1"/>
    </source>
</evidence>
<dbReference type="PANTHER" id="PTHR30055">
    <property type="entry name" value="HTH-TYPE TRANSCRIPTIONAL REGULATOR RUTR"/>
    <property type="match status" value="1"/>
</dbReference>
<reference evidence="5 6" key="1">
    <citation type="submission" date="2023-07" db="EMBL/GenBank/DDBJ databases">
        <title>Sorghum-associated microbial communities from plants grown in Nebraska, USA.</title>
        <authorList>
            <person name="Schachtman D."/>
        </authorList>
    </citation>
    <scope>NUCLEOTIDE SEQUENCE [LARGE SCALE GENOMIC DNA]</scope>
    <source>
        <strain evidence="5 6">BE211</strain>
    </source>
</reference>
<keyword evidence="2" id="KW-0238">DNA-binding</keyword>
<keyword evidence="3" id="KW-0804">Transcription</keyword>
<comment type="caution">
    <text evidence="5">The sequence shown here is derived from an EMBL/GenBank/DDBJ whole genome shotgun (WGS) entry which is preliminary data.</text>
</comment>
<dbReference type="PANTHER" id="PTHR30055:SF239">
    <property type="entry name" value="TRANSCRIPTIONAL REGULATORY PROTEIN"/>
    <property type="match status" value="1"/>
</dbReference>
<dbReference type="Proteomes" id="UP001258181">
    <property type="component" value="Unassembled WGS sequence"/>
</dbReference>
<dbReference type="SUPFAM" id="SSF48498">
    <property type="entry name" value="Tetracyclin repressor-like, C-terminal domain"/>
    <property type="match status" value="1"/>
</dbReference>
<dbReference type="RefSeq" id="WP_310257779.1">
    <property type="nucleotide sequence ID" value="NZ_JAVDWA010000002.1"/>
</dbReference>
<proteinExistence type="predicted"/>
<dbReference type="InterPro" id="IPR050109">
    <property type="entry name" value="HTH-type_TetR-like_transc_reg"/>
</dbReference>
<keyword evidence="1" id="KW-0805">Transcription regulation</keyword>
<evidence type="ECO:0000259" key="4">
    <source>
        <dbReference type="Pfam" id="PF13305"/>
    </source>
</evidence>
<protein>
    <submittedName>
        <fullName evidence="5">AcrR family transcriptional regulator</fullName>
    </submittedName>
</protein>
<evidence type="ECO:0000256" key="3">
    <source>
        <dbReference type="ARBA" id="ARBA00023163"/>
    </source>
</evidence>
<dbReference type="InterPro" id="IPR025996">
    <property type="entry name" value="MT1864/Rv1816-like_C"/>
</dbReference>
<dbReference type="Pfam" id="PF13305">
    <property type="entry name" value="TetR_C_33"/>
    <property type="match status" value="1"/>
</dbReference>